<proteinExistence type="predicted"/>
<accession>A0AAV4NHP6</accession>
<comment type="caution">
    <text evidence="1">The sequence shown here is derived from an EMBL/GenBank/DDBJ whole genome shotgun (WGS) entry which is preliminary data.</text>
</comment>
<dbReference type="Proteomes" id="UP001054945">
    <property type="component" value="Unassembled WGS sequence"/>
</dbReference>
<evidence type="ECO:0000313" key="2">
    <source>
        <dbReference type="Proteomes" id="UP001054945"/>
    </source>
</evidence>
<feature type="non-terminal residue" evidence="1">
    <location>
        <position position="1"/>
    </location>
</feature>
<name>A0AAV4NHP6_CAEEX</name>
<keyword evidence="2" id="KW-1185">Reference proteome</keyword>
<organism evidence="1 2">
    <name type="scientific">Caerostris extrusa</name>
    <name type="common">Bark spider</name>
    <name type="synonym">Caerostris bankana</name>
    <dbReference type="NCBI Taxonomy" id="172846"/>
    <lineage>
        <taxon>Eukaryota</taxon>
        <taxon>Metazoa</taxon>
        <taxon>Ecdysozoa</taxon>
        <taxon>Arthropoda</taxon>
        <taxon>Chelicerata</taxon>
        <taxon>Arachnida</taxon>
        <taxon>Araneae</taxon>
        <taxon>Araneomorphae</taxon>
        <taxon>Entelegynae</taxon>
        <taxon>Araneoidea</taxon>
        <taxon>Araneidae</taxon>
        <taxon>Caerostris</taxon>
    </lineage>
</organism>
<dbReference type="EMBL" id="BPLR01020871">
    <property type="protein sequence ID" value="GIX83481.1"/>
    <property type="molecule type" value="Genomic_DNA"/>
</dbReference>
<evidence type="ECO:0000313" key="1">
    <source>
        <dbReference type="EMBL" id="GIX83481.1"/>
    </source>
</evidence>
<gene>
    <name evidence="1" type="ORF">CEXT_23861</name>
</gene>
<protein>
    <submittedName>
        <fullName evidence="1">Uncharacterized protein</fullName>
    </submittedName>
</protein>
<dbReference type="AlphaFoldDB" id="A0AAV4NHP6"/>
<sequence length="58" mass="6398">GIYKDFVGFRILKHDAADSLNCPTTSAWTLLPEDYFCDLRLGFCNGKNVLCSPSSALL</sequence>
<reference evidence="1 2" key="1">
    <citation type="submission" date="2021-06" db="EMBL/GenBank/DDBJ databases">
        <title>Caerostris extrusa draft genome.</title>
        <authorList>
            <person name="Kono N."/>
            <person name="Arakawa K."/>
        </authorList>
    </citation>
    <scope>NUCLEOTIDE SEQUENCE [LARGE SCALE GENOMIC DNA]</scope>
</reference>